<keyword evidence="2" id="KW-1185">Reference proteome</keyword>
<organism evidence="1 2">
    <name type="scientific">Camellia lanceoleosa</name>
    <dbReference type="NCBI Taxonomy" id="1840588"/>
    <lineage>
        <taxon>Eukaryota</taxon>
        <taxon>Viridiplantae</taxon>
        <taxon>Streptophyta</taxon>
        <taxon>Embryophyta</taxon>
        <taxon>Tracheophyta</taxon>
        <taxon>Spermatophyta</taxon>
        <taxon>Magnoliopsida</taxon>
        <taxon>eudicotyledons</taxon>
        <taxon>Gunneridae</taxon>
        <taxon>Pentapetalae</taxon>
        <taxon>asterids</taxon>
        <taxon>Ericales</taxon>
        <taxon>Theaceae</taxon>
        <taxon>Camellia</taxon>
    </lineage>
</organism>
<comment type="caution">
    <text evidence="1">The sequence shown here is derived from an EMBL/GenBank/DDBJ whole genome shotgun (WGS) entry which is preliminary data.</text>
</comment>
<evidence type="ECO:0000313" key="1">
    <source>
        <dbReference type="EMBL" id="KAI8023331.1"/>
    </source>
</evidence>
<name>A0ACC0IHN8_9ERIC</name>
<dbReference type="Proteomes" id="UP001060215">
    <property type="component" value="Chromosome 6"/>
</dbReference>
<gene>
    <name evidence="1" type="ORF">LOK49_LG03G00938</name>
</gene>
<accession>A0ACC0IHN8</accession>
<proteinExistence type="predicted"/>
<sequence>MSGSNHSVEVEEGLQCANHLLVEMWKIHKSSCNKSVEVGEGHGNWTQEFKDSNHMVCYPQVPLSGLMDLNF</sequence>
<evidence type="ECO:0000313" key="2">
    <source>
        <dbReference type="Proteomes" id="UP001060215"/>
    </source>
</evidence>
<reference evidence="1 2" key="1">
    <citation type="journal article" date="2022" name="Plant J.">
        <title>Chromosome-level genome of Camellia lanceoleosa provides a valuable resource for understanding genome evolution and self-incompatibility.</title>
        <authorList>
            <person name="Gong W."/>
            <person name="Xiao S."/>
            <person name="Wang L."/>
            <person name="Liao Z."/>
            <person name="Chang Y."/>
            <person name="Mo W."/>
            <person name="Hu G."/>
            <person name="Li W."/>
            <person name="Zhao G."/>
            <person name="Zhu H."/>
            <person name="Hu X."/>
            <person name="Ji K."/>
            <person name="Xiang X."/>
            <person name="Song Q."/>
            <person name="Yuan D."/>
            <person name="Jin S."/>
            <person name="Zhang L."/>
        </authorList>
    </citation>
    <scope>NUCLEOTIDE SEQUENCE [LARGE SCALE GENOMIC DNA]</scope>
    <source>
        <strain evidence="1">SQ_2022a</strain>
    </source>
</reference>
<dbReference type="EMBL" id="CM045763">
    <property type="protein sequence ID" value="KAI8023331.1"/>
    <property type="molecule type" value="Genomic_DNA"/>
</dbReference>
<protein>
    <submittedName>
        <fullName evidence="1">Uncharacterized protein</fullName>
    </submittedName>
</protein>